<evidence type="ECO:0000256" key="5">
    <source>
        <dbReference type="ARBA" id="ARBA00022989"/>
    </source>
</evidence>
<accession>G8YPV4</accession>
<comment type="similarity">
    <text evidence="2">Belongs to the CSC1 (TC 1.A.17) family.</text>
</comment>
<keyword evidence="3" id="KW-0813">Transport</keyword>
<keyword evidence="5 8" id="KW-1133">Transmembrane helix</keyword>
<dbReference type="HOGENOM" id="CLU_002458_2_1_1"/>
<feature type="domain" description="CSC1/OSCA1-like N-terminal transmembrane" evidence="11">
    <location>
        <begin position="10"/>
        <end position="160"/>
    </location>
</feature>
<dbReference type="PANTHER" id="PTHR13018">
    <property type="entry name" value="PROBABLE MEMBRANE PROTEIN DUF221-RELATED"/>
    <property type="match status" value="1"/>
</dbReference>
<dbReference type="FunCoup" id="G8YPV4">
    <property type="interactions" value="222"/>
</dbReference>
<proteinExistence type="inferred from homology"/>
<keyword evidence="4 8" id="KW-0812">Transmembrane</keyword>
<evidence type="ECO:0000256" key="1">
    <source>
        <dbReference type="ARBA" id="ARBA00004141"/>
    </source>
</evidence>
<evidence type="ECO:0000259" key="9">
    <source>
        <dbReference type="Pfam" id="PF02714"/>
    </source>
</evidence>
<dbReference type="InterPro" id="IPR045122">
    <property type="entry name" value="Csc1-like"/>
</dbReference>
<feature type="transmembrane region" description="Helical" evidence="8">
    <location>
        <begin position="566"/>
        <end position="587"/>
    </location>
</feature>
<evidence type="ECO:0000259" key="11">
    <source>
        <dbReference type="Pfam" id="PF13967"/>
    </source>
</evidence>
<dbReference type="AlphaFoldDB" id="G8YPV4"/>
<dbReference type="Proteomes" id="UP000005222">
    <property type="component" value="Chromosome D"/>
</dbReference>
<keyword evidence="6 8" id="KW-0472">Membrane</keyword>
<feature type="transmembrane region" description="Helical" evidence="8">
    <location>
        <begin position="627"/>
        <end position="651"/>
    </location>
</feature>
<evidence type="ECO:0000313" key="13">
    <source>
        <dbReference type="EMBL" id="CCE78689.1"/>
    </source>
</evidence>
<feature type="domain" description="CSC1/OSCA1-like 7TM region" evidence="9">
    <location>
        <begin position="375"/>
        <end position="648"/>
    </location>
</feature>
<feature type="transmembrane region" description="Helical" evidence="8">
    <location>
        <begin position="467"/>
        <end position="495"/>
    </location>
</feature>
<evidence type="ECO:0000256" key="6">
    <source>
        <dbReference type="ARBA" id="ARBA00023136"/>
    </source>
</evidence>
<feature type="transmembrane region" description="Helical" evidence="8">
    <location>
        <begin position="515"/>
        <end position="545"/>
    </location>
</feature>
<dbReference type="InterPro" id="IPR027815">
    <property type="entry name" value="CSC1/OSCA1-like_cyt"/>
</dbReference>
<dbReference type="InterPro" id="IPR022257">
    <property type="entry name" value="PHM7_ext"/>
</dbReference>
<evidence type="ECO:0000259" key="10">
    <source>
        <dbReference type="Pfam" id="PF12621"/>
    </source>
</evidence>
<evidence type="ECO:0000256" key="2">
    <source>
        <dbReference type="ARBA" id="ARBA00007779"/>
    </source>
</evidence>
<dbReference type="Pfam" id="PF02714">
    <property type="entry name" value="RSN1_7TM"/>
    <property type="match status" value="1"/>
</dbReference>
<dbReference type="OMA" id="NWACVAL"/>
<dbReference type="GO" id="GO:0005227">
    <property type="term" value="F:calcium-activated cation channel activity"/>
    <property type="evidence" value="ECO:0007669"/>
    <property type="project" value="InterPro"/>
</dbReference>
<dbReference type="InParanoid" id="G8YPV4"/>
<feature type="domain" description="10TM putative phosphate transporter extracellular tail" evidence="10">
    <location>
        <begin position="804"/>
        <end position="894"/>
    </location>
</feature>
<organism evidence="13 14">
    <name type="scientific">Pichia sorbitophila (strain ATCC MYA-4447 / BCRC 22081 / CBS 7064 / NBRC 10061 / NRRL Y-12695)</name>
    <name type="common">Hybrid yeast</name>
    <dbReference type="NCBI Taxonomy" id="559304"/>
    <lineage>
        <taxon>Eukaryota</taxon>
        <taxon>Fungi</taxon>
        <taxon>Dikarya</taxon>
        <taxon>Ascomycota</taxon>
        <taxon>Saccharomycotina</taxon>
        <taxon>Pichiomycetes</taxon>
        <taxon>Debaryomycetaceae</taxon>
        <taxon>Millerozyma</taxon>
    </lineage>
</organism>
<name>G8YPV4_PICSO</name>
<dbReference type="eggNOG" id="KOG1134">
    <property type="taxonomic scope" value="Eukaryota"/>
</dbReference>
<comment type="subcellular location">
    <subcellularLocation>
        <location evidence="1">Membrane</location>
        <topology evidence="1">Multi-pass membrane protein</topology>
    </subcellularLocation>
</comment>
<evidence type="ECO:0000259" key="12">
    <source>
        <dbReference type="Pfam" id="PF14703"/>
    </source>
</evidence>
<dbReference type="Pfam" id="PF13967">
    <property type="entry name" value="RSN1_TM"/>
    <property type="match status" value="1"/>
</dbReference>
<feature type="domain" description="CSC1/OSCA1-like cytosolic" evidence="12">
    <location>
        <begin position="183"/>
        <end position="363"/>
    </location>
</feature>
<evidence type="ECO:0000313" key="14">
    <source>
        <dbReference type="Proteomes" id="UP000005222"/>
    </source>
</evidence>
<sequence>MASSGSSVSQFVSVLIPNVVIFAVFIFLFVYFRKRQRRVYEPRVVVETIPNDIRPDESPRGAFSWVTHVLGKSERFLIQQAGADGYFFIRYLYIFGSVCLLGCFMLWPILFPVNATNSAYDNTGFDILAYGNVSNKWRFFAHVFLSWLFFGSIVFIIYRELVYYTTFRHALQSTPLYDSLLSSRTLLLTETPENLLKETELRNYFPTATNVWYARDYKELREKVKERTKLSAKYEGTVNKVITKAVQLRNKCVKKGKEAPSPADDLNKYLKDGKKRPTHKLKFLIGKKVDTLDYSVERLGELNKEIKTAQEQHNANTQIPSVFIEFPTQIELQKAYQAIPYNDELKCCQRYTGVAPDDIVWDNLSLTKTKRKIKKVLACTVLTLTIIFWAIPVAVVGCISNINFLTEKVPFLRFINNMPQKLMGIITGLLPVVALAVLMSLVPPFIKKMGKVSGLITLQEVERFCQNWYYAFIAVNSFFVITVISSAVSVVSTIISDPSKALSLLAKNVPKASNFYIANACLQGLTISSGMLLQIVALILAQFLGKILDKTPRAKWNRWNTLGQPFWSVTYPSYQFISLISLIYSMISPLILGFNFIAMVLSYIAFVYNLVYVMIPNKIDGRGRGYALTLFQLFVAIYLGEACLIALFVFGKNWPCVVLEAVCLAATAAAHIYFKHKFLTLWDAVPISALRYAAGDSTYQYPMHDQGKKEIQIEGQNYWNGGNQLGLNENNHEQVLPQSQYADEKTGYSDEKALNDETDESNRGLTSKNELDKSINDKAMTDKSSTEVAKPNVPVQPMSWFKRFFSPKSETFDMIRDIMPSTYFNYIEYNPEFVKNAYEDPAVNDDEPHIWIARDDLGLSEIEKNKAIQNGVDACDDNAIYNEKGKVEYNGPPPSYEESLKV</sequence>
<dbReference type="PANTHER" id="PTHR13018:SF139">
    <property type="entry name" value="PHOSPHATE METABOLISM PROTEIN 7"/>
    <property type="match status" value="1"/>
</dbReference>
<evidence type="ECO:0000256" key="7">
    <source>
        <dbReference type="SAM" id="MobiDB-lite"/>
    </source>
</evidence>
<feature type="transmembrane region" description="Helical" evidence="8">
    <location>
        <begin position="593"/>
        <end position="615"/>
    </location>
</feature>
<gene>
    <name evidence="13" type="primary">Piso0_000717</name>
    <name evidence="13" type="ORF">GNLVRS01_PISO0D02577g</name>
</gene>
<evidence type="ECO:0000256" key="8">
    <source>
        <dbReference type="SAM" id="Phobius"/>
    </source>
</evidence>
<dbReference type="InterPro" id="IPR003864">
    <property type="entry name" value="CSC1/OSCA1-like_7TM"/>
</dbReference>
<dbReference type="Pfam" id="PF14703">
    <property type="entry name" value="PHM7_cyt"/>
    <property type="match status" value="1"/>
</dbReference>
<protein>
    <submittedName>
        <fullName evidence="13">Piso0_000717 protein</fullName>
    </submittedName>
</protein>
<evidence type="ECO:0000256" key="3">
    <source>
        <dbReference type="ARBA" id="ARBA00022448"/>
    </source>
</evidence>
<feature type="transmembrane region" description="Helical" evidence="8">
    <location>
        <begin position="139"/>
        <end position="158"/>
    </location>
</feature>
<dbReference type="GO" id="GO:0005886">
    <property type="term" value="C:plasma membrane"/>
    <property type="evidence" value="ECO:0007669"/>
    <property type="project" value="TreeGrafter"/>
</dbReference>
<dbReference type="OrthoDB" id="1076608at2759"/>
<feature type="compositionally biased region" description="Basic and acidic residues" evidence="7">
    <location>
        <begin position="746"/>
        <end position="755"/>
    </location>
</feature>
<feature type="transmembrane region" description="Helical" evidence="8">
    <location>
        <begin position="91"/>
        <end position="110"/>
    </location>
</feature>
<feature type="transmembrane region" description="Helical" evidence="8">
    <location>
        <begin position="422"/>
        <end position="446"/>
    </location>
</feature>
<feature type="transmembrane region" description="Helical" evidence="8">
    <location>
        <begin position="376"/>
        <end position="402"/>
    </location>
</feature>
<reference evidence="13 14" key="1">
    <citation type="journal article" date="2012" name="G3 (Bethesda)">
        <title>Pichia sorbitophila, an interspecies yeast hybrid reveals early steps of genome resolution following polyploidization.</title>
        <authorList>
            <person name="Leh Louis V."/>
            <person name="Despons L."/>
            <person name="Friedrich A."/>
            <person name="Martin T."/>
            <person name="Durrens P."/>
            <person name="Casaregola S."/>
            <person name="Neuveglise C."/>
            <person name="Fairhead C."/>
            <person name="Marck C."/>
            <person name="Cruz J.A."/>
            <person name="Straub M.L."/>
            <person name="Kugler V."/>
            <person name="Sacerdot C."/>
            <person name="Uzunov Z."/>
            <person name="Thierry A."/>
            <person name="Weiss S."/>
            <person name="Bleykasten C."/>
            <person name="De Montigny J."/>
            <person name="Jacques N."/>
            <person name="Jung P."/>
            <person name="Lemaire M."/>
            <person name="Mallet S."/>
            <person name="Morel G."/>
            <person name="Richard G.F."/>
            <person name="Sarkar A."/>
            <person name="Savel G."/>
            <person name="Schacherer J."/>
            <person name="Seret M.L."/>
            <person name="Talla E."/>
            <person name="Samson G."/>
            <person name="Jubin C."/>
            <person name="Poulain J."/>
            <person name="Vacherie B."/>
            <person name="Barbe V."/>
            <person name="Pelletier E."/>
            <person name="Sherman D.J."/>
            <person name="Westhof E."/>
            <person name="Weissenbach J."/>
            <person name="Baret P.V."/>
            <person name="Wincker P."/>
            <person name="Gaillardin C."/>
            <person name="Dujon B."/>
            <person name="Souciet J.L."/>
        </authorList>
    </citation>
    <scope>NUCLEOTIDE SEQUENCE [LARGE SCALE GENOMIC DNA]</scope>
    <source>
        <strain evidence="14">ATCC MYA-4447 / BCRC 22081 / CBS 7064 / NBRC 10061 / NRRL Y-12695</strain>
    </source>
</reference>
<keyword evidence="14" id="KW-1185">Reference proteome</keyword>
<evidence type="ECO:0000256" key="4">
    <source>
        <dbReference type="ARBA" id="ARBA00022692"/>
    </source>
</evidence>
<feature type="transmembrane region" description="Helical" evidence="8">
    <location>
        <begin position="12"/>
        <end position="32"/>
    </location>
</feature>
<dbReference type="InterPro" id="IPR032880">
    <property type="entry name" value="CSC1/OSCA1-like_N"/>
</dbReference>
<dbReference type="Pfam" id="PF12621">
    <property type="entry name" value="PHM7_ext"/>
    <property type="match status" value="1"/>
</dbReference>
<dbReference type="EMBL" id="FO082056">
    <property type="protein sequence ID" value="CCE78689.1"/>
    <property type="molecule type" value="Genomic_DNA"/>
</dbReference>
<feature type="region of interest" description="Disordered" evidence="7">
    <location>
        <begin position="746"/>
        <end position="772"/>
    </location>
</feature>